<evidence type="ECO:0000256" key="3">
    <source>
        <dbReference type="SAM" id="MobiDB-lite"/>
    </source>
</evidence>
<dbReference type="GO" id="GO:0008233">
    <property type="term" value="F:peptidase activity"/>
    <property type="evidence" value="ECO:0007669"/>
    <property type="project" value="UniProtKB-KW"/>
</dbReference>
<keyword evidence="4" id="KW-0645">Protease</keyword>
<dbReference type="Proteomes" id="UP000383932">
    <property type="component" value="Unassembled WGS sequence"/>
</dbReference>
<dbReference type="InterPro" id="IPR036590">
    <property type="entry name" value="SRAP-like"/>
</dbReference>
<keyword evidence="4" id="KW-0378">Hydrolase</keyword>
<evidence type="ECO:0000313" key="5">
    <source>
        <dbReference type="Proteomes" id="UP000383932"/>
    </source>
</evidence>
<keyword evidence="5" id="KW-1185">Reference proteome</keyword>
<comment type="similarity">
    <text evidence="1">Belongs to the UreD family.</text>
</comment>
<feature type="compositionally biased region" description="Low complexity" evidence="3">
    <location>
        <begin position="639"/>
        <end position="650"/>
    </location>
</feature>
<dbReference type="InterPro" id="IPR002669">
    <property type="entry name" value="UreD"/>
</dbReference>
<gene>
    <name evidence="4" type="ORF">CTheo_7509</name>
</gene>
<evidence type="ECO:0000256" key="1">
    <source>
        <dbReference type="ARBA" id="ARBA00007177"/>
    </source>
</evidence>
<name>A0A5N5QC89_9AGAM</name>
<proteinExistence type="inferred from homology"/>
<dbReference type="GO" id="GO:0003697">
    <property type="term" value="F:single-stranded DNA binding"/>
    <property type="evidence" value="ECO:0007669"/>
    <property type="project" value="InterPro"/>
</dbReference>
<feature type="compositionally biased region" description="Basic and acidic residues" evidence="3">
    <location>
        <begin position="612"/>
        <end position="621"/>
    </location>
</feature>
<evidence type="ECO:0000313" key="4">
    <source>
        <dbReference type="EMBL" id="KAB5589046.1"/>
    </source>
</evidence>
<dbReference type="GO" id="GO:0016151">
    <property type="term" value="F:nickel cation binding"/>
    <property type="evidence" value="ECO:0007669"/>
    <property type="project" value="InterPro"/>
</dbReference>
<dbReference type="GO" id="GO:0106300">
    <property type="term" value="P:protein-DNA covalent cross-linking repair"/>
    <property type="evidence" value="ECO:0007669"/>
    <property type="project" value="InterPro"/>
</dbReference>
<dbReference type="EMBL" id="SSOP01000326">
    <property type="protein sequence ID" value="KAB5589046.1"/>
    <property type="molecule type" value="Genomic_DNA"/>
</dbReference>
<dbReference type="GO" id="GO:0006508">
    <property type="term" value="P:proteolysis"/>
    <property type="evidence" value="ECO:0007669"/>
    <property type="project" value="UniProtKB-KW"/>
</dbReference>
<dbReference type="PANTHER" id="PTHR33643">
    <property type="entry name" value="UREASE ACCESSORY PROTEIN D"/>
    <property type="match status" value="1"/>
</dbReference>
<dbReference type="OrthoDB" id="5550464at2759"/>
<dbReference type="Pfam" id="PF01774">
    <property type="entry name" value="UreD"/>
    <property type="match status" value="1"/>
</dbReference>
<sequence>MSAPRHGSGKARVHAFGAHAHFSELSYTYPLKMLSPNIPFAGDGVLPVGVAYVLSYGGGLVSGDRIELQIDIEQGAGALFLTQVRRLLHQKAQLTNKKGSTKVFKSRLGADRHRLSAIVLASTTSQHITATLSPSSLLVILPDPVTCFQHASYNQIQTFHLAPSSSLVLLDWFTSGRMARGEEWEFERYYSRNEVWVGGTRIARDVMLLERAETSSSGSHGLPPRTLKDRLDPYACYATLFLLGPLVQPVIQSLRTPYSEISQRQRSEPDDLIWSQSPLSEGDGLCVRVAGKETELVREWLRVGLAGLESVIGHDVYTKATISPAVRTVAASRVSTNQQKRYNVAPQTHVPVIMQQPNGQGQQDLVVQTMVRHVLVFVAGTRQHTEMGSSGKMERSQLVLVQKPNKRAFRSRTRGLSKNMEQYYEWLKKGGMKIPHYVKHPQNHLLLLAGFYEIVNGTDPPRTYTCTILTTDPNSQLAFLHDRMPVILSGKQALEWLDVGDGWQPEVLKELRKPYAGQLVCYEVPPGVGKVGNEDPSFVEPISDRKDGLKAMLSRVSQKSKEIEKKTLGSSSTKAPKSEPTEVLSDDSDVVEDVKPKFEPKSSPIKRSARKLKSEPEHVLLDDESDIEVEDSKSKVEPKSSPLKSSSTSKSKGRSLRRGSSPVEFEIVSSGSEDKVPVGARRKKRKVEKGSSPTSDKRRLAKPARSNKNITDFFGKK</sequence>
<feature type="region of interest" description="Disordered" evidence="3">
    <location>
        <begin position="555"/>
        <end position="717"/>
    </location>
</feature>
<dbReference type="AlphaFoldDB" id="A0A5N5QC89"/>
<reference evidence="4 5" key="1">
    <citation type="journal article" date="2019" name="Fungal Biol. Biotechnol.">
        <title>Draft genome sequence of fastidious pathogen Ceratobasidium theobromae, which causes vascular-streak dieback in Theobroma cacao.</title>
        <authorList>
            <person name="Ali S.S."/>
            <person name="Asman A."/>
            <person name="Shao J."/>
            <person name="Firmansyah A.P."/>
            <person name="Susilo A.W."/>
            <person name="Rosmana A."/>
            <person name="McMahon P."/>
            <person name="Junaid M."/>
            <person name="Guest D."/>
            <person name="Kheng T.Y."/>
            <person name="Meinhardt L.W."/>
            <person name="Bailey B.A."/>
        </authorList>
    </citation>
    <scope>NUCLEOTIDE SEQUENCE [LARGE SCALE GENOMIC DNA]</scope>
    <source>
        <strain evidence="4 5">CT2</strain>
    </source>
</reference>
<evidence type="ECO:0000256" key="2">
    <source>
        <dbReference type="ARBA" id="ARBA00023186"/>
    </source>
</evidence>
<dbReference type="SUPFAM" id="SSF143081">
    <property type="entry name" value="BB1717-like"/>
    <property type="match status" value="1"/>
</dbReference>
<dbReference type="HAMAP" id="MF_01384">
    <property type="entry name" value="UreD"/>
    <property type="match status" value="1"/>
</dbReference>
<accession>A0A5N5QC89</accession>
<dbReference type="InterPro" id="IPR003738">
    <property type="entry name" value="SRAP"/>
</dbReference>
<organism evidence="4 5">
    <name type="scientific">Ceratobasidium theobromae</name>
    <dbReference type="NCBI Taxonomy" id="1582974"/>
    <lineage>
        <taxon>Eukaryota</taxon>
        <taxon>Fungi</taxon>
        <taxon>Dikarya</taxon>
        <taxon>Basidiomycota</taxon>
        <taxon>Agaricomycotina</taxon>
        <taxon>Agaricomycetes</taxon>
        <taxon>Cantharellales</taxon>
        <taxon>Ceratobasidiaceae</taxon>
        <taxon>Ceratobasidium</taxon>
    </lineage>
</organism>
<keyword evidence="2" id="KW-0143">Chaperone</keyword>
<dbReference type="Pfam" id="PF02586">
    <property type="entry name" value="SRAP"/>
    <property type="match status" value="1"/>
</dbReference>
<dbReference type="PANTHER" id="PTHR33643:SF1">
    <property type="entry name" value="UREASE ACCESSORY PROTEIN D"/>
    <property type="match status" value="1"/>
</dbReference>
<comment type="caution">
    <text evidence="4">The sequence shown here is derived from an EMBL/GenBank/DDBJ whole genome shotgun (WGS) entry which is preliminary data.</text>
</comment>
<protein>
    <submittedName>
        <fullName evidence="4">Inner membrane AAA protease Yta12-like protein</fullName>
    </submittedName>
</protein>
<dbReference type="Gene3D" id="3.90.1680.10">
    <property type="entry name" value="SOS response associated peptidase-like"/>
    <property type="match status" value="1"/>
</dbReference>